<organism evidence="3">
    <name type="scientific">Siphoviridae sp. ctaDn21</name>
    <dbReference type="NCBI Taxonomy" id="2825563"/>
    <lineage>
        <taxon>Viruses</taxon>
        <taxon>Duplodnaviria</taxon>
        <taxon>Heunggongvirae</taxon>
        <taxon>Uroviricota</taxon>
        <taxon>Caudoviricetes</taxon>
    </lineage>
</organism>
<dbReference type="InterPro" id="IPR043714">
    <property type="entry name" value="DUF5655"/>
</dbReference>
<name>A0A8S5UUZ7_9CAUD</name>
<feature type="domain" description="DUF5655" evidence="2">
    <location>
        <begin position="126"/>
        <end position="223"/>
    </location>
</feature>
<feature type="compositionally biased region" description="Basic and acidic residues" evidence="1">
    <location>
        <begin position="63"/>
        <end position="73"/>
    </location>
</feature>
<protein>
    <recommendedName>
        <fullName evidence="2">DUF5655 domain-containing protein</fullName>
    </recommendedName>
</protein>
<feature type="region of interest" description="Disordered" evidence="1">
    <location>
        <begin position="60"/>
        <end position="88"/>
    </location>
</feature>
<proteinExistence type="predicted"/>
<reference evidence="3" key="1">
    <citation type="journal article" date="2021" name="Proc. Natl. Acad. Sci. U.S.A.">
        <title>A Catalog of Tens of Thousands of Viruses from Human Metagenomes Reveals Hidden Associations with Chronic Diseases.</title>
        <authorList>
            <person name="Tisza M.J."/>
            <person name="Buck C.B."/>
        </authorList>
    </citation>
    <scope>NUCLEOTIDE SEQUENCE</scope>
    <source>
        <strain evidence="3">CtaDn21</strain>
    </source>
</reference>
<sequence>MKVNFSELVKGTVLLNKRNRKEFKVLSLDEKEQKVELLNTSSEETVKVSKATFERWYSVQSVPEKEKPKEEPKPVAGPKVAKRTNRRPRPANTTVVVVEAIDKTDDKEVVEIREKRKKQNSGIPKSDTVLSLTKQLEDRIAHDFPASRRGVTQSFIKYSHQYNFVKIFQTKSKIRINVLSRAMPEEMKAKLDRIVPAKYGWPIDGFFTIRREEDLDTAMELIAYSVKGAKG</sequence>
<accession>A0A8S5UUZ7</accession>
<dbReference type="EMBL" id="BK016144">
    <property type="protein sequence ID" value="DAF98303.1"/>
    <property type="molecule type" value="Genomic_DNA"/>
</dbReference>
<evidence type="ECO:0000259" key="2">
    <source>
        <dbReference type="Pfam" id="PF18899"/>
    </source>
</evidence>
<dbReference type="Pfam" id="PF18899">
    <property type="entry name" value="DUF5655"/>
    <property type="match status" value="1"/>
</dbReference>
<evidence type="ECO:0000313" key="3">
    <source>
        <dbReference type="EMBL" id="DAF98303.1"/>
    </source>
</evidence>
<evidence type="ECO:0000256" key="1">
    <source>
        <dbReference type="SAM" id="MobiDB-lite"/>
    </source>
</evidence>